<protein>
    <submittedName>
        <fullName evidence="8">Kinesin-2</fullName>
    </submittedName>
</protein>
<dbReference type="AlphaFoldDB" id="A0A146K9A2"/>
<evidence type="ECO:0000256" key="1">
    <source>
        <dbReference type="ARBA" id="ARBA00004496"/>
    </source>
</evidence>
<dbReference type="GO" id="GO:0007018">
    <property type="term" value="P:microtubule-based movement"/>
    <property type="evidence" value="ECO:0007669"/>
    <property type="project" value="InterPro"/>
</dbReference>
<dbReference type="GO" id="GO:0005524">
    <property type="term" value="F:ATP binding"/>
    <property type="evidence" value="ECO:0007669"/>
    <property type="project" value="UniProtKB-KW"/>
</dbReference>
<keyword evidence="3" id="KW-0547">Nucleotide-binding</keyword>
<evidence type="ECO:0000313" key="8">
    <source>
        <dbReference type="EMBL" id="JAP92136.1"/>
    </source>
</evidence>
<comment type="caution">
    <text evidence="6">Lacks conserved residue(s) required for the propagation of feature annotation.</text>
</comment>
<dbReference type="GO" id="GO:0003777">
    <property type="term" value="F:microtubule motor activity"/>
    <property type="evidence" value="ECO:0007669"/>
    <property type="project" value="InterPro"/>
</dbReference>
<dbReference type="InterPro" id="IPR027640">
    <property type="entry name" value="Kinesin-like_fam"/>
</dbReference>
<dbReference type="InterPro" id="IPR036961">
    <property type="entry name" value="Kinesin_motor_dom_sf"/>
</dbReference>
<dbReference type="PANTHER" id="PTHR47969">
    <property type="entry name" value="CHROMOSOME-ASSOCIATED KINESIN KIF4A-RELATED"/>
    <property type="match status" value="1"/>
</dbReference>
<dbReference type="GO" id="GO:0008017">
    <property type="term" value="F:microtubule binding"/>
    <property type="evidence" value="ECO:0007669"/>
    <property type="project" value="InterPro"/>
</dbReference>
<evidence type="ECO:0000256" key="6">
    <source>
        <dbReference type="PROSITE-ProRule" id="PRU00283"/>
    </source>
</evidence>
<dbReference type="GO" id="GO:0051231">
    <property type="term" value="P:spindle elongation"/>
    <property type="evidence" value="ECO:0007669"/>
    <property type="project" value="TreeGrafter"/>
</dbReference>
<proteinExistence type="inferred from homology"/>
<evidence type="ECO:0000256" key="2">
    <source>
        <dbReference type="ARBA" id="ARBA00022490"/>
    </source>
</evidence>
<dbReference type="GO" id="GO:0005737">
    <property type="term" value="C:cytoplasm"/>
    <property type="evidence" value="ECO:0007669"/>
    <property type="project" value="UniProtKB-SubCell"/>
</dbReference>
<organism evidence="8">
    <name type="scientific">Trepomonas sp. PC1</name>
    <dbReference type="NCBI Taxonomy" id="1076344"/>
    <lineage>
        <taxon>Eukaryota</taxon>
        <taxon>Metamonada</taxon>
        <taxon>Diplomonadida</taxon>
        <taxon>Hexamitidae</taxon>
        <taxon>Hexamitinae</taxon>
        <taxon>Trepomonas</taxon>
    </lineage>
</organism>
<keyword evidence="2" id="KW-0963">Cytoplasm</keyword>
<comment type="subcellular location">
    <subcellularLocation>
        <location evidence="1">Cytoplasm</location>
    </subcellularLocation>
</comment>
<evidence type="ECO:0000259" key="7">
    <source>
        <dbReference type="PROSITE" id="PS50067"/>
    </source>
</evidence>
<comment type="similarity">
    <text evidence="6">Belongs to the TRAFAC class myosin-kinesin ATPase superfamily. Kinesin family.</text>
</comment>
<evidence type="ECO:0000256" key="3">
    <source>
        <dbReference type="ARBA" id="ARBA00022741"/>
    </source>
</evidence>
<dbReference type="Gene3D" id="3.40.850.10">
    <property type="entry name" value="Kinesin motor domain"/>
    <property type="match status" value="1"/>
</dbReference>
<dbReference type="SUPFAM" id="SSF52540">
    <property type="entry name" value="P-loop containing nucleoside triphosphate hydrolases"/>
    <property type="match status" value="1"/>
</dbReference>
<sequence>TLIVNKPKMQEGEQLIQNEKIKQFNFGNVYDDQSANDQIFTRHVSQMVDRAMHGFNVSVLAHGPSGSGKKHTLLA</sequence>
<feature type="non-terminal residue" evidence="8">
    <location>
        <position position="1"/>
    </location>
</feature>
<dbReference type="PANTHER" id="PTHR47969:SF15">
    <property type="entry name" value="CHROMOSOME-ASSOCIATED KINESIN KIF4A-RELATED"/>
    <property type="match status" value="1"/>
</dbReference>
<keyword evidence="4" id="KW-0067">ATP-binding</keyword>
<evidence type="ECO:0000256" key="5">
    <source>
        <dbReference type="ARBA" id="ARBA00023054"/>
    </source>
</evidence>
<dbReference type="InterPro" id="IPR001752">
    <property type="entry name" value="Kinesin_motor_dom"/>
</dbReference>
<dbReference type="PROSITE" id="PS50067">
    <property type="entry name" value="KINESIN_MOTOR_2"/>
    <property type="match status" value="1"/>
</dbReference>
<gene>
    <name evidence="8" type="ORF">TPC1_16017</name>
</gene>
<accession>A0A146K9A2</accession>
<evidence type="ECO:0000256" key="4">
    <source>
        <dbReference type="ARBA" id="ARBA00022840"/>
    </source>
</evidence>
<dbReference type="GO" id="GO:0007052">
    <property type="term" value="P:mitotic spindle organization"/>
    <property type="evidence" value="ECO:0007669"/>
    <property type="project" value="TreeGrafter"/>
</dbReference>
<dbReference type="Pfam" id="PF00225">
    <property type="entry name" value="Kinesin"/>
    <property type="match status" value="1"/>
</dbReference>
<feature type="domain" description="Kinesin motor" evidence="7">
    <location>
        <begin position="1"/>
        <end position="75"/>
    </location>
</feature>
<keyword evidence="5" id="KW-0175">Coiled coil</keyword>
<dbReference type="InterPro" id="IPR027417">
    <property type="entry name" value="P-loop_NTPase"/>
</dbReference>
<dbReference type="EMBL" id="GDID01004470">
    <property type="protein sequence ID" value="JAP92136.1"/>
    <property type="molecule type" value="Transcribed_RNA"/>
</dbReference>
<name>A0A146K9A2_9EUKA</name>
<dbReference type="GO" id="GO:0005875">
    <property type="term" value="C:microtubule associated complex"/>
    <property type="evidence" value="ECO:0007669"/>
    <property type="project" value="TreeGrafter"/>
</dbReference>
<reference evidence="8" key="1">
    <citation type="submission" date="2015-07" db="EMBL/GenBank/DDBJ databases">
        <title>Adaptation to a free-living lifestyle via gene acquisitions in the diplomonad Trepomonas sp. PC1.</title>
        <authorList>
            <person name="Xu F."/>
            <person name="Jerlstrom-Hultqvist J."/>
            <person name="Kolisko M."/>
            <person name="Simpson A.G.B."/>
            <person name="Roger A.J."/>
            <person name="Svard S.G."/>
            <person name="Andersson J.O."/>
        </authorList>
    </citation>
    <scope>NUCLEOTIDE SEQUENCE</scope>
    <source>
        <strain evidence="8">PC1</strain>
    </source>
</reference>
<feature type="non-terminal residue" evidence="8">
    <location>
        <position position="75"/>
    </location>
</feature>